<organism evidence="2 3">
    <name type="scientific">Ficus carica</name>
    <name type="common">Common fig</name>
    <dbReference type="NCBI Taxonomy" id="3494"/>
    <lineage>
        <taxon>Eukaryota</taxon>
        <taxon>Viridiplantae</taxon>
        <taxon>Streptophyta</taxon>
        <taxon>Embryophyta</taxon>
        <taxon>Tracheophyta</taxon>
        <taxon>Spermatophyta</taxon>
        <taxon>Magnoliopsida</taxon>
        <taxon>eudicotyledons</taxon>
        <taxon>Gunneridae</taxon>
        <taxon>Pentapetalae</taxon>
        <taxon>rosids</taxon>
        <taxon>fabids</taxon>
        <taxon>Rosales</taxon>
        <taxon>Moraceae</taxon>
        <taxon>Ficeae</taxon>
        <taxon>Ficus</taxon>
    </lineage>
</organism>
<feature type="compositionally biased region" description="Basic and acidic residues" evidence="1">
    <location>
        <begin position="1"/>
        <end position="12"/>
    </location>
</feature>
<dbReference type="InterPro" id="IPR032704">
    <property type="entry name" value="Cms1"/>
</dbReference>
<gene>
    <name evidence="2" type="ORF">TIFTF001_028751</name>
</gene>
<name>A0AA88DQA7_FICCA</name>
<dbReference type="Proteomes" id="UP001187192">
    <property type="component" value="Unassembled WGS sequence"/>
</dbReference>
<dbReference type="PANTHER" id="PTHR24030:SF0">
    <property type="entry name" value="PROTEIN CMSS1"/>
    <property type="match status" value="1"/>
</dbReference>
<sequence>MGSKRKEIEKPSKPKTSLKNPNNKNNNNKRKSKPPLQKRSKTKKKKLLSNPNDNYDDRNEEQNDNGENDNNEVAPAPASTSVSASTQLRLLLDLFQSANGVQLSSLELESFNGILFFVSLDTCIVELSQCTDQDTKFLGKDMKVAFGPSWKEVLCEKQLLEGKVDPGSPAILVISSSAMRSIELLRGLQSLTKECPAVKLFSKHMKVEDQVSLLKNRVNIASGTPSRIKKLIDIEALGLSRLAVILLDVRPDVKGYSLFTLPQVRDEFWELYKNYFHQRLAEGSLRLGLYGPLPNGTSLKAKKRNLD</sequence>
<comment type="caution">
    <text evidence="2">The sequence shown here is derived from an EMBL/GenBank/DDBJ whole genome shotgun (WGS) entry which is preliminary data.</text>
</comment>
<feature type="compositionally biased region" description="Low complexity" evidence="1">
    <location>
        <begin position="71"/>
        <end position="80"/>
    </location>
</feature>
<dbReference type="Pfam" id="PF14617">
    <property type="entry name" value="CMS1"/>
    <property type="match status" value="1"/>
</dbReference>
<dbReference type="Gramene" id="FCD_00017695-RA">
    <property type="protein sequence ID" value="FCD_00017695-RA:cds"/>
    <property type="gene ID" value="FCD_00017695"/>
</dbReference>
<evidence type="ECO:0000313" key="3">
    <source>
        <dbReference type="Proteomes" id="UP001187192"/>
    </source>
</evidence>
<feature type="compositionally biased region" description="Low complexity" evidence="1">
    <location>
        <begin position="14"/>
        <end position="26"/>
    </location>
</feature>
<feature type="region of interest" description="Disordered" evidence="1">
    <location>
        <begin position="1"/>
        <end position="80"/>
    </location>
</feature>
<dbReference type="PANTHER" id="PTHR24030">
    <property type="entry name" value="PROTEIN CMSS1"/>
    <property type="match status" value="1"/>
</dbReference>
<dbReference type="GO" id="GO:0005634">
    <property type="term" value="C:nucleus"/>
    <property type="evidence" value="ECO:0007669"/>
    <property type="project" value="TreeGrafter"/>
</dbReference>
<dbReference type="EMBL" id="BTGU01000090">
    <property type="protein sequence ID" value="GMN59657.1"/>
    <property type="molecule type" value="Genomic_DNA"/>
</dbReference>
<evidence type="ECO:0000256" key="1">
    <source>
        <dbReference type="SAM" id="MobiDB-lite"/>
    </source>
</evidence>
<proteinExistence type="predicted"/>
<evidence type="ECO:0008006" key="4">
    <source>
        <dbReference type="Google" id="ProtNLM"/>
    </source>
</evidence>
<feature type="compositionally biased region" description="Basic residues" evidence="1">
    <location>
        <begin position="27"/>
        <end position="47"/>
    </location>
</feature>
<accession>A0AA88DQA7</accession>
<reference evidence="2" key="1">
    <citation type="submission" date="2023-07" db="EMBL/GenBank/DDBJ databases">
        <title>draft genome sequence of fig (Ficus carica).</title>
        <authorList>
            <person name="Takahashi T."/>
            <person name="Nishimura K."/>
        </authorList>
    </citation>
    <scope>NUCLEOTIDE SEQUENCE</scope>
</reference>
<dbReference type="GO" id="GO:0030686">
    <property type="term" value="C:90S preribosome"/>
    <property type="evidence" value="ECO:0007669"/>
    <property type="project" value="TreeGrafter"/>
</dbReference>
<evidence type="ECO:0000313" key="2">
    <source>
        <dbReference type="EMBL" id="GMN59657.1"/>
    </source>
</evidence>
<dbReference type="AlphaFoldDB" id="A0AA88DQA7"/>
<keyword evidence="3" id="KW-1185">Reference proteome</keyword>
<protein>
    <recommendedName>
        <fullName evidence="4">Protein CMSS1</fullName>
    </recommendedName>
</protein>